<protein>
    <submittedName>
        <fullName evidence="2">Uncharacterized protein</fullName>
    </submittedName>
</protein>
<feature type="compositionally biased region" description="Basic and acidic residues" evidence="1">
    <location>
        <begin position="184"/>
        <end position="197"/>
    </location>
</feature>
<evidence type="ECO:0000313" key="2">
    <source>
        <dbReference type="EMBL" id="TSM68872.1"/>
    </source>
</evidence>
<gene>
    <name evidence="2" type="ORF">Baya_8339</name>
</gene>
<name>A0A556U4P8_BAGYA</name>
<dbReference type="Proteomes" id="UP000319801">
    <property type="component" value="Unassembled WGS sequence"/>
</dbReference>
<reference evidence="2 3" key="1">
    <citation type="journal article" date="2019" name="Genome Biol. Evol.">
        <title>Whole-Genome Sequencing of the Giant Devil Catfish, Bagarius yarrelli.</title>
        <authorList>
            <person name="Jiang W."/>
            <person name="Lv Y."/>
            <person name="Cheng L."/>
            <person name="Yang K."/>
            <person name="Chao B."/>
            <person name="Wang X."/>
            <person name="Li Y."/>
            <person name="Pan X."/>
            <person name="You X."/>
            <person name="Zhang Y."/>
            <person name="Yang J."/>
            <person name="Li J."/>
            <person name="Zhang X."/>
            <person name="Liu S."/>
            <person name="Sun C."/>
            <person name="Yang J."/>
            <person name="Shi Q."/>
        </authorList>
    </citation>
    <scope>NUCLEOTIDE SEQUENCE [LARGE SCALE GENOMIC DNA]</scope>
    <source>
        <strain evidence="2">JWS20170419001</strain>
        <tissue evidence="2">Muscle</tissue>
    </source>
</reference>
<keyword evidence="3" id="KW-1185">Reference proteome</keyword>
<dbReference type="AlphaFoldDB" id="A0A556U4P8"/>
<organism evidence="2 3">
    <name type="scientific">Bagarius yarrelli</name>
    <name type="common">Goonch</name>
    <name type="synonym">Bagrus yarrelli</name>
    <dbReference type="NCBI Taxonomy" id="175774"/>
    <lineage>
        <taxon>Eukaryota</taxon>
        <taxon>Metazoa</taxon>
        <taxon>Chordata</taxon>
        <taxon>Craniata</taxon>
        <taxon>Vertebrata</taxon>
        <taxon>Euteleostomi</taxon>
        <taxon>Actinopterygii</taxon>
        <taxon>Neopterygii</taxon>
        <taxon>Teleostei</taxon>
        <taxon>Ostariophysi</taxon>
        <taxon>Siluriformes</taxon>
        <taxon>Sisoridae</taxon>
        <taxon>Sisorinae</taxon>
        <taxon>Bagarius</taxon>
    </lineage>
</organism>
<dbReference type="EMBL" id="VCAZ01000048">
    <property type="protein sequence ID" value="TSM68872.1"/>
    <property type="molecule type" value="Genomic_DNA"/>
</dbReference>
<accession>A0A556U4P8</accession>
<sequence>MWDKVSRRNEQEKEKRGKEECNCPYPHWKLKLAGSRFHPGDQADGCLQAVVTMLHEQEHENKEGLVSSKGEEFSHEEFSSWNCSLNSVKQLKTQKAKIVVLGPQGVLSQAWLVIRGPTDHPEDITHPPKHTHGHAHGRDLDSTDVLTHAIFKRMWLQKTIIAACAIDSRLEAILQVSQRQRKREMKDEKKRAKKDEGGDAWLDAGVGPLCSEPSMGAAVKLSPLKRA</sequence>
<evidence type="ECO:0000256" key="1">
    <source>
        <dbReference type="SAM" id="MobiDB-lite"/>
    </source>
</evidence>
<evidence type="ECO:0000313" key="3">
    <source>
        <dbReference type="Proteomes" id="UP000319801"/>
    </source>
</evidence>
<comment type="caution">
    <text evidence="2">The sequence shown here is derived from an EMBL/GenBank/DDBJ whole genome shotgun (WGS) entry which is preliminary data.</text>
</comment>
<feature type="region of interest" description="Disordered" evidence="1">
    <location>
        <begin position="177"/>
        <end position="200"/>
    </location>
</feature>
<proteinExistence type="predicted"/>